<evidence type="ECO:0000313" key="1">
    <source>
        <dbReference type="EMBL" id="RGJ02607.1"/>
    </source>
</evidence>
<comment type="caution">
    <text evidence="1">The sequence shown here is derived from an EMBL/GenBank/DDBJ whole genome shotgun (WGS) entry which is preliminary data.</text>
</comment>
<proteinExistence type="predicted"/>
<accession>A0A374P7J3</accession>
<dbReference type="AlphaFoldDB" id="A0A374P7J3"/>
<sequence>MSSAKKDKTKFVLCLHISRFGFVLFYRAKPVTEMERQRNRGALRTNGQIRILEDVRGTMKIVPFLIDGMCIKSGVL</sequence>
<protein>
    <submittedName>
        <fullName evidence="1">Uncharacterized protein</fullName>
    </submittedName>
</protein>
<organism evidence="1 2">
    <name type="scientific">Hungatella hathewayi</name>
    <dbReference type="NCBI Taxonomy" id="154046"/>
    <lineage>
        <taxon>Bacteria</taxon>
        <taxon>Bacillati</taxon>
        <taxon>Bacillota</taxon>
        <taxon>Clostridia</taxon>
        <taxon>Lachnospirales</taxon>
        <taxon>Lachnospiraceae</taxon>
        <taxon>Hungatella</taxon>
    </lineage>
</organism>
<evidence type="ECO:0000313" key="2">
    <source>
        <dbReference type="Proteomes" id="UP000263014"/>
    </source>
</evidence>
<name>A0A374P7J3_9FIRM</name>
<dbReference type="EMBL" id="QSON01000007">
    <property type="protein sequence ID" value="RGJ02607.1"/>
    <property type="molecule type" value="Genomic_DNA"/>
</dbReference>
<dbReference type="Proteomes" id="UP000263014">
    <property type="component" value="Unassembled WGS sequence"/>
</dbReference>
<reference evidence="1 2" key="1">
    <citation type="submission" date="2018-08" db="EMBL/GenBank/DDBJ databases">
        <title>A genome reference for cultivated species of the human gut microbiota.</title>
        <authorList>
            <person name="Zou Y."/>
            <person name="Xue W."/>
            <person name="Luo G."/>
        </authorList>
    </citation>
    <scope>NUCLEOTIDE SEQUENCE [LARGE SCALE GENOMIC DNA]</scope>
    <source>
        <strain evidence="1 2">TM09-12</strain>
    </source>
</reference>
<gene>
    <name evidence="1" type="ORF">DXD79_15725</name>
</gene>